<feature type="compositionally biased region" description="Polar residues" evidence="1">
    <location>
        <begin position="93"/>
        <end position="106"/>
    </location>
</feature>
<accession>A0A511M9W2</accession>
<dbReference type="RefSeq" id="WP_147129585.1">
    <property type="nucleotide sequence ID" value="NZ_BJXA01000009.1"/>
</dbReference>
<keyword evidence="4" id="KW-1185">Reference proteome</keyword>
<evidence type="ECO:0000313" key="3">
    <source>
        <dbReference type="EMBL" id="GEM37445.1"/>
    </source>
</evidence>
<name>A0A511M9W2_9NOCA</name>
<dbReference type="EMBL" id="BJXA01000009">
    <property type="protein sequence ID" value="GEM37445.1"/>
    <property type="molecule type" value="Genomic_DNA"/>
</dbReference>
<feature type="chain" id="PRO_5038707390" description="Lipoprotein" evidence="2">
    <location>
        <begin position="18"/>
        <end position="106"/>
    </location>
</feature>
<sequence length="106" mass="11481">MTTTRAALIAATLAALALTTGCSPGNEQLHTNCRIEDRMIIDGRQGDKRVITSCGTFSVNDGYGAGNRSFDRYAQLTPGTRWDIRTNGRRSGAASSFPNIIDTTRR</sequence>
<evidence type="ECO:0000313" key="4">
    <source>
        <dbReference type="Proteomes" id="UP000321424"/>
    </source>
</evidence>
<comment type="caution">
    <text evidence="3">The sequence shown here is derived from an EMBL/GenBank/DDBJ whole genome shotgun (WGS) entry which is preliminary data.</text>
</comment>
<protein>
    <recommendedName>
        <fullName evidence="5">Lipoprotein</fullName>
    </recommendedName>
</protein>
<dbReference type="Proteomes" id="UP000321424">
    <property type="component" value="Unassembled WGS sequence"/>
</dbReference>
<keyword evidence="2" id="KW-0732">Signal</keyword>
<gene>
    <name evidence="3" type="ORF">NN4_19640</name>
</gene>
<dbReference type="PROSITE" id="PS51257">
    <property type="entry name" value="PROKAR_LIPOPROTEIN"/>
    <property type="match status" value="1"/>
</dbReference>
<proteinExistence type="predicted"/>
<feature type="region of interest" description="Disordered" evidence="1">
    <location>
        <begin position="84"/>
        <end position="106"/>
    </location>
</feature>
<evidence type="ECO:0008006" key="5">
    <source>
        <dbReference type="Google" id="ProtNLM"/>
    </source>
</evidence>
<reference evidence="3 4" key="1">
    <citation type="submission" date="2019-07" db="EMBL/GenBank/DDBJ databases">
        <title>Whole genome shotgun sequence of Nocardia ninae NBRC 108245.</title>
        <authorList>
            <person name="Hosoyama A."/>
            <person name="Uohara A."/>
            <person name="Ohji S."/>
            <person name="Ichikawa N."/>
        </authorList>
    </citation>
    <scope>NUCLEOTIDE SEQUENCE [LARGE SCALE GENOMIC DNA]</scope>
    <source>
        <strain evidence="3 4">NBRC 108245</strain>
    </source>
</reference>
<evidence type="ECO:0000256" key="2">
    <source>
        <dbReference type="SAM" id="SignalP"/>
    </source>
</evidence>
<feature type="signal peptide" evidence="2">
    <location>
        <begin position="1"/>
        <end position="17"/>
    </location>
</feature>
<dbReference type="AlphaFoldDB" id="A0A511M9W2"/>
<dbReference type="OrthoDB" id="4751860at2"/>
<evidence type="ECO:0000256" key="1">
    <source>
        <dbReference type="SAM" id="MobiDB-lite"/>
    </source>
</evidence>
<organism evidence="3 4">
    <name type="scientific">Nocardia ninae NBRC 108245</name>
    <dbReference type="NCBI Taxonomy" id="1210091"/>
    <lineage>
        <taxon>Bacteria</taxon>
        <taxon>Bacillati</taxon>
        <taxon>Actinomycetota</taxon>
        <taxon>Actinomycetes</taxon>
        <taxon>Mycobacteriales</taxon>
        <taxon>Nocardiaceae</taxon>
        <taxon>Nocardia</taxon>
    </lineage>
</organism>